<evidence type="ECO:0000313" key="9">
    <source>
        <dbReference type="Proteomes" id="UP000692954"/>
    </source>
</evidence>
<evidence type="ECO:0000256" key="5">
    <source>
        <dbReference type="PROSITE-ProRule" id="PRU00560"/>
    </source>
</evidence>
<evidence type="ECO:0000256" key="6">
    <source>
        <dbReference type="SAM" id="Coils"/>
    </source>
</evidence>
<feature type="coiled-coil region" evidence="6">
    <location>
        <begin position="2030"/>
        <end position="2064"/>
    </location>
</feature>
<dbReference type="InterPro" id="IPR014016">
    <property type="entry name" value="UvrD-like_ATP-bd"/>
</dbReference>
<evidence type="ECO:0000313" key="8">
    <source>
        <dbReference type="EMBL" id="CAD8087088.1"/>
    </source>
</evidence>
<keyword evidence="1 5" id="KW-0547">Nucleotide-binding</keyword>
<evidence type="ECO:0000256" key="3">
    <source>
        <dbReference type="ARBA" id="ARBA00022806"/>
    </source>
</evidence>
<organism evidence="8 9">
    <name type="scientific">Paramecium sonneborni</name>
    <dbReference type="NCBI Taxonomy" id="65129"/>
    <lineage>
        <taxon>Eukaryota</taxon>
        <taxon>Sar</taxon>
        <taxon>Alveolata</taxon>
        <taxon>Ciliophora</taxon>
        <taxon>Intramacronucleata</taxon>
        <taxon>Oligohymenophorea</taxon>
        <taxon>Peniculida</taxon>
        <taxon>Parameciidae</taxon>
        <taxon>Paramecium</taxon>
    </lineage>
</organism>
<protein>
    <recommendedName>
        <fullName evidence="7">UvrD-like helicase ATP-binding domain-containing protein</fullName>
    </recommendedName>
</protein>
<dbReference type="PROSITE" id="PS51198">
    <property type="entry name" value="UVRD_HELICASE_ATP_BIND"/>
    <property type="match status" value="1"/>
</dbReference>
<evidence type="ECO:0000256" key="1">
    <source>
        <dbReference type="ARBA" id="ARBA00022741"/>
    </source>
</evidence>
<keyword evidence="2 5" id="KW-0378">Hydrolase</keyword>
<keyword evidence="9" id="KW-1185">Reference proteome</keyword>
<dbReference type="Proteomes" id="UP000692954">
    <property type="component" value="Unassembled WGS sequence"/>
</dbReference>
<dbReference type="GO" id="GO:0016787">
    <property type="term" value="F:hydrolase activity"/>
    <property type="evidence" value="ECO:0007669"/>
    <property type="project" value="UniProtKB-UniRule"/>
</dbReference>
<evidence type="ECO:0000256" key="4">
    <source>
        <dbReference type="ARBA" id="ARBA00022840"/>
    </source>
</evidence>
<evidence type="ECO:0000256" key="2">
    <source>
        <dbReference type="ARBA" id="ARBA00022801"/>
    </source>
</evidence>
<comment type="caution">
    <text evidence="8">The sequence shown here is derived from an EMBL/GenBank/DDBJ whole genome shotgun (WGS) entry which is preliminary data.</text>
</comment>
<keyword evidence="6" id="KW-0175">Coiled coil</keyword>
<feature type="domain" description="UvrD-like helicase ATP-binding" evidence="7">
    <location>
        <begin position="317"/>
        <end position="708"/>
    </location>
</feature>
<feature type="binding site" evidence="5">
    <location>
        <begin position="338"/>
        <end position="345"/>
    </location>
    <ligand>
        <name>ATP</name>
        <dbReference type="ChEBI" id="CHEBI:30616"/>
    </ligand>
</feature>
<evidence type="ECO:0000259" key="7">
    <source>
        <dbReference type="PROSITE" id="PS51198"/>
    </source>
</evidence>
<keyword evidence="3 5" id="KW-0347">Helicase</keyword>
<keyword evidence="4 5" id="KW-0067">ATP-binding</keyword>
<dbReference type="EMBL" id="CAJJDN010000051">
    <property type="protein sequence ID" value="CAD8087088.1"/>
    <property type="molecule type" value="Genomic_DNA"/>
</dbReference>
<dbReference type="InterPro" id="IPR039904">
    <property type="entry name" value="TRANK1"/>
</dbReference>
<dbReference type="GO" id="GO:0004386">
    <property type="term" value="F:helicase activity"/>
    <property type="evidence" value="ECO:0007669"/>
    <property type="project" value="UniProtKB-UniRule"/>
</dbReference>
<name>A0A8S1N2C1_9CILI</name>
<accession>A0A8S1N2C1</accession>
<gene>
    <name evidence="8" type="ORF">PSON_ATCC_30995.1.T0510005</name>
</gene>
<proteinExistence type="predicted"/>
<dbReference type="OrthoDB" id="3156807at2759"/>
<reference evidence="8" key="1">
    <citation type="submission" date="2021-01" db="EMBL/GenBank/DDBJ databases">
        <authorList>
            <consortium name="Genoscope - CEA"/>
            <person name="William W."/>
        </authorList>
    </citation>
    <scope>NUCLEOTIDE SEQUENCE</scope>
</reference>
<dbReference type="PANTHER" id="PTHR21529">
    <property type="entry name" value="MAMMARY TURMOR VIRUS RECEPTOR HOMOLOG 1, 2 MTVR1, 2"/>
    <property type="match status" value="1"/>
</dbReference>
<dbReference type="PANTHER" id="PTHR21529:SF4">
    <property type="entry name" value="TPR AND ANKYRIN REPEAT-CONTAINING PROTEIN 1"/>
    <property type="match status" value="1"/>
</dbReference>
<sequence>MNKKNRNRSKALKSKETDPKILDLKDKILKTTKLEVEDLKLIQTLIDEYQLQSFNLSLKDLFDGCIWKIIFVQQFIKKLRDLSQYFNGIFSLIFQLANGTFYRQDGFETQWYFLQQMQMYQVFFVSSIKEKQIMLLFECAVLRTPKFDDQKFEHFEFIHTITFIDVFVKNQINDQIINIVIQKYQEQNLQDPRKQFPINLKESQVKGQFDKSGKSLNIFQLFLKNEDQNWSIFQFKNHYQKVCYWYPNIFDDLKINDISNLVKVDDQYLQKDEEQYIQKKEQIQQKIQNNSLILQSLENCYQLSKILEMVYHLSELSMKITNQELKVIDTNQNALVIGRSGTGKTTCTILKILTQQLLFLISQQNNKNSNQFNIVFTTSNSLLVNEMRKYFKKLLNIGNSKVIQNDFKNLQENFEINQVKFLLEKMLKSFSSWSIDNKESFLNSKECDFPAFLPINQFLLFIDNSLKNPFFKQIKIEKRKIDHAGWHDKEGVFNQNVLNLNENNKQIQFRTDLVSQQQFEFYEVDYEYFCNSFWITIRKQNFNLEEEISFCNFLWSQIYSIIKGSQFSHTYPNRYLPEQVYLNYQQQQQIDQQTLIKVYTYFMLYEKWKKSQGYFDQMDLVNYIIQKIKMHEYNGVSLHFLYVDEVQDFTQATLYLFNLIAEQRIMLSGDTAQNIIKGVGFRFQDLKQQFFGMKDFQTFALTINFRSHNEILQLANNVISIIEILYPKTIDCLKKEQSPNSGTIPTIISSNDINSILFLMQGQNDGKIEFGCYQVVLAKNLKEIPEILKHLIILNIQECKGLEFDDVIIYNFFDDDQIPQNQWELLKYLIIEKVDEENKLKPKPNLQAIDLNKYTILCSELKYLYVAITRAKKRIFIFDKNPNSRKYIEKIWTDLKLVNVLKFDENFEQSNKIEQLINIKNSEIEWNDQGIKMFQLKFYEQAAKCFKYSKNSAMEHQAIAFQLASEAQQGLFQLESVSQQSNSKINNPNHNKQYYFDLFLKAGENFIQANQLEQGAACYFSGRKYDIALKYYLQAQSWKSALTTIEKLNNYQMIAGVLYWKCNNYERCLSSFESLGNPILFIYILSFLRVKINERLFQAKFQIWFPLLILKLQKLKYSDLNLNLTILKENVPEYITQFKDILQILENSVKLEICQREQLLNQIFNYVYLFLDDILLLMTKIHINYNIEISKQILKFEKPTSQYFVKLKIQILQDIFTYYKLDSFLALLYECYNINDQTKRIISMFFQDSITVNNGKKLKIPKNISEINQIFQNIPCSWTSKNYLQLTFQICQMGFYQSGIYVVQQILSQNNLQEQQYQYCLEDQKEINYIFFQTNYLIGFEKIVSQLDFYFQSSNDMNEQLNHIDGFSYIEQIQDRIDNNKQLEMDEIQFLFQNINPLDSLNLINPILQSRQLFAGIILLKLIVEMEQNQNHVINQQFNQLNHFQYQHFIRFIQVCIDLCKFNQDLYSQIISLYSVQCVFSIRIASKLTVNQLSQTVMFIHKNSSLFKLKLVNENGCRFIDHEKQVYICNSKEVLNGISQYLKDFLLKYSRKYFYKEQQNISKAPFIIQHFTYLRLKQKENQDVPDGIKKFQLYQEVYYDFYLEKCVKLQIIDSLFTIISQCAEPKLILTKRMLAELSTYYFFKGLQESTIQQMHNYIMIGICIQNISHEQHISLRFIDHLKSVQQQSPFIDNYVHYINYLQITNYCFSLDACNEYFLFHDQQKELLQPQQILKDLSLITLILTFYNSIQNNVNTVLVPESSLKFLQHNLISDNNYEIQVQQKSSLEDLNSKIQKELVEKVFEQIQKQLDQQTYRVYLRLLLQIILNVSILWDGLSERLYEMADELEYESQDQDFQIMAELVLKSIEERREYLSPFRKFCNINFNSKNITKEQIEDYLNIKYKKKLLESRFLDKMNFQYQEYFKNKFQNIYIGLRLILFRPLSFQKGQIMEKEIEEKVIGQLYEKIDLIRKMLIEILYSKIIDNCAHFIAITDELKLLSSLEQDVDQFISRNERQGNRKIIEPQQSLKELGQIQEQIEKWKQLNQDLNENLNSLEYSFQKQQEEEQEAFELLQKRISQILK</sequence>
<dbReference type="GO" id="GO:0005524">
    <property type="term" value="F:ATP binding"/>
    <property type="evidence" value="ECO:0007669"/>
    <property type="project" value="UniProtKB-UniRule"/>
</dbReference>